<keyword evidence="3" id="KW-0833">Ubl conjugation pathway</keyword>
<feature type="signal peptide" evidence="5">
    <location>
        <begin position="1"/>
        <end position="25"/>
    </location>
</feature>
<sequence length="360" mass="37913">MIAKKILDKTAIGMVSLLAITCSLAPTISKAQKITPPTTSKIALSNSYSLRVHIWDVSDLAFTKDGKTLVSGSLDETIQVWDLSKRKLIRSLPGNKDGVNAVALTPDGLTLANAGGSAKPNTDTSIRITNLKTGKLIRTLTGHTQGITSLSISPDGQTLVSGSYDKTIKLWNLNTGQLINTLKGHGAWVRAIAISPDGNTLVSGGGSLSENTDTSIKLWDLRTGKLIRSITANTNAVSFVNFTPDGQTIVSGDETAIKTWNVSNGELINTIKAPSAEGIKAIAISPDGTTVATTSLDASVRLWNLASGKLVKTVVPAANNQNLDRIYPSSVRFSPDGKTIAIGHGGGAYNSQFQINLQPI</sequence>
<feature type="repeat" description="WD" evidence="4">
    <location>
        <begin position="230"/>
        <end position="270"/>
    </location>
</feature>
<reference evidence="6" key="2">
    <citation type="journal article" date="2019" name="Genome Biol. Evol.">
        <title>Day and night: Metabolic profiles and evolutionary relationships of six axenic non-marine cyanobacteria.</title>
        <authorList>
            <person name="Will S.E."/>
            <person name="Henke P."/>
            <person name="Boedeker C."/>
            <person name="Huang S."/>
            <person name="Brinkmann H."/>
            <person name="Rohde M."/>
            <person name="Jarek M."/>
            <person name="Friedl T."/>
            <person name="Seufert S."/>
            <person name="Schumacher M."/>
            <person name="Overmann J."/>
            <person name="Neumann-Schaal M."/>
            <person name="Petersen J."/>
        </authorList>
    </citation>
    <scope>NUCLEOTIDE SEQUENCE [LARGE SCALE GENOMIC DNA]</scope>
    <source>
        <strain evidence="6">PCC 7102</strain>
    </source>
</reference>
<proteinExistence type="predicted"/>
<dbReference type="InterPro" id="IPR001680">
    <property type="entry name" value="WD40_rpt"/>
</dbReference>
<dbReference type="RefSeq" id="WP_127078143.1">
    <property type="nucleotide sequence ID" value="NZ_RSCL01000001.1"/>
</dbReference>
<dbReference type="PRINTS" id="PR00320">
    <property type="entry name" value="GPROTEINBRPT"/>
</dbReference>
<keyword evidence="7" id="KW-1185">Reference proteome</keyword>
<accession>A0A3S1AS77</accession>
<dbReference type="PROSITE" id="PS50082">
    <property type="entry name" value="WD_REPEATS_2"/>
    <property type="match status" value="5"/>
</dbReference>
<dbReference type="Pfam" id="PF00400">
    <property type="entry name" value="WD40"/>
    <property type="match status" value="6"/>
</dbReference>
<evidence type="ECO:0000256" key="2">
    <source>
        <dbReference type="ARBA" id="ARBA00022737"/>
    </source>
</evidence>
<dbReference type="EMBL" id="RSCL01000001">
    <property type="protein sequence ID" value="RUT09790.1"/>
    <property type="molecule type" value="Genomic_DNA"/>
</dbReference>
<protein>
    <submittedName>
        <fullName evidence="6">Uncharacterized protein</fullName>
    </submittedName>
</protein>
<reference evidence="6" key="1">
    <citation type="submission" date="2018-12" db="EMBL/GenBank/DDBJ databases">
        <authorList>
            <person name="Will S."/>
            <person name="Neumann-Schaal M."/>
            <person name="Henke P."/>
        </authorList>
    </citation>
    <scope>NUCLEOTIDE SEQUENCE</scope>
    <source>
        <strain evidence="6">PCC 7102</strain>
    </source>
</reference>
<keyword evidence="1 4" id="KW-0853">WD repeat</keyword>
<feature type="repeat" description="WD" evidence="4">
    <location>
        <begin position="50"/>
        <end position="91"/>
    </location>
</feature>
<dbReference type="CDD" id="cd00200">
    <property type="entry name" value="WD40"/>
    <property type="match status" value="1"/>
</dbReference>
<feature type="repeat" description="WD" evidence="4">
    <location>
        <begin position="182"/>
        <end position="229"/>
    </location>
</feature>
<evidence type="ECO:0000313" key="6">
    <source>
        <dbReference type="EMBL" id="RUT09790.1"/>
    </source>
</evidence>
<organism evidence="6 7">
    <name type="scientific">Dulcicalothrix desertica PCC 7102</name>
    <dbReference type="NCBI Taxonomy" id="232991"/>
    <lineage>
        <taxon>Bacteria</taxon>
        <taxon>Bacillati</taxon>
        <taxon>Cyanobacteriota</taxon>
        <taxon>Cyanophyceae</taxon>
        <taxon>Nostocales</taxon>
        <taxon>Calotrichaceae</taxon>
        <taxon>Dulcicalothrix</taxon>
    </lineage>
</organism>
<evidence type="ECO:0000313" key="7">
    <source>
        <dbReference type="Proteomes" id="UP000271624"/>
    </source>
</evidence>
<dbReference type="InterPro" id="IPR015943">
    <property type="entry name" value="WD40/YVTN_repeat-like_dom_sf"/>
</dbReference>
<dbReference type="SUPFAM" id="SSF50978">
    <property type="entry name" value="WD40 repeat-like"/>
    <property type="match status" value="1"/>
</dbReference>
<dbReference type="PANTHER" id="PTHR15622:SF2">
    <property type="entry name" value="U4_U6 SMALL NUCLEAR RIBONUCLEOPROTEIN PRP4"/>
    <property type="match status" value="1"/>
</dbReference>
<dbReference type="OrthoDB" id="503904at2"/>
<dbReference type="InterPro" id="IPR019775">
    <property type="entry name" value="WD40_repeat_CS"/>
</dbReference>
<dbReference type="Gene3D" id="2.130.10.10">
    <property type="entry name" value="YVTN repeat-like/Quinoprotein amine dehydrogenase"/>
    <property type="match status" value="4"/>
</dbReference>
<dbReference type="PANTHER" id="PTHR15622">
    <property type="entry name" value="WD40 REPEAT PROTEIN"/>
    <property type="match status" value="1"/>
</dbReference>
<dbReference type="SMART" id="SM00320">
    <property type="entry name" value="WD40"/>
    <property type="match status" value="6"/>
</dbReference>
<dbReference type="AlphaFoldDB" id="A0A3S1AS77"/>
<comment type="caution">
    <text evidence="6">The sequence shown here is derived from an EMBL/GenBank/DDBJ whole genome shotgun (WGS) entry which is preliminary data.</text>
</comment>
<dbReference type="InterPro" id="IPR020472">
    <property type="entry name" value="WD40_PAC1"/>
</dbReference>
<evidence type="ECO:0000256" key="4">
    <source>
        <dbReference type="PROSITE-ProRule" id="PRU00221"/>
    </source>
</evidence>
<keyword evidence="5" id="KW-0732">Signal</keyword>
<gene>
    <name evidence="6" type="ORF">DSM106972_002850</name>
</gene>
<evidence type="ECO:0000256" key="5">
    <source>
        <dbReference type="SAM" id="SignalP"/>
    </source>
</evidence>
<evidence type="ECO:0000256" key="1">
    <source>
        <dbReference type="ARBA" id="ARBA00022574"/>
    </source>
</evidence>
<dbReference type="PROSITE" id="PS00678">
    <property type="entry name" value="WD_REPEATS_1"/>
    <property type="match status" value="3"/>
</dbReference>
<evidence type="ECO:0000256" key="3">
    <source>
        <dbReference type="ARBA" id="ARBA00022786"/>
    </source>
</evidence>
<dbReference type="InterPro" id="IPR051983">
    <property type="entry name" value="WSB_SOCS-box_domain"/>
</dbReference>
<keyword evidence="2" id="KW-0677">Repeat</keyword>
<dbReference type="Proteomes" id="UP000271624">
    <property type="component" value="Unassembled WGS sequence"/>
</dbReference>
<feature type="repeat" description="WD" evidence="4">
    <location>
        <begin position="140"/>
        <end position="181"/>
    </location>
</feature>
<dbReference type="InterPro" id="IPR036322">
    <property type="entry name" value="WD40_repeat_dom_sf"/>
</dbReference>
<feature type="repeat" description="WD" evidence="4">
    <location>
        <begin position="279"/>
        <end position="313"/>
    </location>
</feature>
<feature type="chain" id="PRO_5030082920" evidence="5">
    <location>
        <begin position="26"/>
        <end position="360"/>
    </location>
</feature>
<dbReference type="PROSITE" id="PS50294">
    <property type="entry name" value="WD_REPEATS_REGION"/>
    <property type="match status" value="3"/>
</dbReference>
<dbReference type="GO" id="GO:0000209">
    <property type="term" value="P:protein polyubiquitination"/>
    <property type="evidence" value="ECO:0007669"/>
    <property type="project" value="TreeGrafter"/>
</dbReference>
<name>A0A3S1AS77_9CYAN</name>